<proteinExistence type="predicted"/>
<dbReference type="PANTHER" id="PTHR35841">
    <property type="entry name" value="PHOSPHONATES-BINDING PERIPLASMIC PROTEIN"/>
    <property type="match status" value="1"/>
</dbReference>
<dbReference type="eggNOG" id="COG3221">
    <property type="taxonomic scope" value="Bacteria"/>
</dbReference>
<sequence length="267" mass="30246" precursor="true">MRRLFLILSFLFLVNFMVFAECVLKMGVFPYSNPQKLVTDYSPIAEKISKDIDCKVKIYTAPSYEEYMNKAINLEYDIIVPSVSCIVKLLTNKTPVEVIAAGYPPFKGAVIVRRDSKIDSLNKIKGIKIAAVGEHSFGGYLFLKYKLQSMGIDIQRDNFVSFVGKTDNVVISVLNGKADVGVTRLDVLNEDIYFEARKDLKVIFESEPILNFPFVVSKSMDKKLKSSIKQSLLSYIPDKSDNNLKIEKIAEANNEDYIIFAKKHNIK</sequence>
<dbReference type="AlphaFoldDB" id="E4TJ74"/>
<dbReference type="OrthoDB" id="9776786at2"/>
<dbReference type="Pfam" id="PF12974">
    <property type="entry name" value="Phosphonate-bd"/>
    <property type="match status" value="1"/>
</dbReference>
<protein>
    <submittedName>
        <fullName evidence="1">Phosphonate ABC transporter, periplasmic phosphonate-binding protein</fullName>
    </submittedName>
</protein>
<accession>E4TJ74</accession>
<dbReference type="KEGG" id="cni:Calni_0197"/>
<organism evidence="1 2">
    <name type="scientific">Calditerrivibrio nitroreducens (strain DSM 19672 / NBRC 101217 / Yu37-1)</name>
    <dbReference type="NCBI Taxonomy" id="768670"/>
    <lineage>
        <taxon>Bacteria</taxon>
        <taxon>Pseudomonadati</taxon>
        <taxon>Deferribacterota</taxon>
        <taxon>Deferribacteres</taxon>
        <taxon>Deferribacterales</taxon>
        <taxon>Calditerrivibrionaceae</taxon>
    </lineage>
</organism>
<dbReference type="RefSeq" id="WP_013450327.1">
    <property type="nucleotide sequence ID" value="NC_014758.1"/>
</dbReference>
<dbReference type="PANTHER" id="PTHR35841:SF1">
    <property type="entry name" value="PHOSPHONATES-BINDING PERIPLASMIC PROTEIN"/>
    <property type="match status" value="1"/>
</dbReference>
<dbReference type="HOGENOM" id="CLU_1040840_0_0_0"/>
<dbReference type="SUPFAM" id="SSF53850">
    <property type="entry name" value="Periplasmic binding protein-like II"/>
    <property type="match status" value="1"/>
</dbReference>
<dbReference type="EMBL" id="CP002347">
    <property type="protein sequence ID" value="ADR18110.1"/>
    <property type="molecule type" value="Genomic_DNA"/>
</dbReference>
<dbReference type="STRING" id="768670.Calni_0197"/>
<evidence type="ECO:0000313" key="2">
    <source>
        <dbReference type="Proteomes" id="UP000007039"/>
    </source>
</evidence>
<evidence type="ECO:0000313" key="1">
    <source>
        <dbReference type="EMBL" id="ADR18110.1"/>
    </source>
</evidence>
<reference key="1">
    <citation type="submission" date="2010-11" db="EMBL/GenBank/DDBJ databases">
        <title>The complete genome of chromosome of Calditerrivibrio nitroreducens DSM 19672.</title>
        <authorList>
            <consortium name="US DOE Joint Genome Institute (JGI-PGF)"/>
            <person name="Lucas S."/>
            <person name="Copeland A."/>
            <person name="Lapidus A."/>
            <person name="Bruce D."/>
            <person name="Goodwin L."/>
            <person name="Pitluck S."/>
            <person name="Kyrpides N."/>
            <person name="Mavromatis K."/>
            <person name="Ivanova N."/>
            <person name="Mikhailova N."/>
            <person name="Zeytun A."/>
            <person name="Brettin T."/>
            <person name="Detter J.C."/>
            <person name="Tapia R."/>
            <person name="Han C."/>
            <person name="Land M."/>
            <person name="Hauser L."/>
            <person name="Markowitz V."/>
            <person name="Cheng J.-F."/>
            <person name="Hugenholtz P."/>
            <person name="Woyke T."/>
            <person name="Wu D."/>
            <person name="Spring S."/>
            <person name="Schroeder M."/>
            <person name="Brambilla E."/>
            <person name="Klenk H.-P."/>
            <person name="Eisen J.A."/>
        </authorList>
    </citation>
    <scope>NUCLEOTIDE SEQUENCE [LARGE SCALE GENOMIC DNA]</scope>
    <source>
        <strain>DSM 19672</strain>
    </source>
</reference>
<dbReference type="Gene3D" id="3.40.190.10">
    <property type="entry name" value="Periplasmic binding protein-like II"/>
    <property type="match status" value="2"/>
</dbReference>
<gene>
    <name evidence="1" type="ordered locus">Calni_0197</name>
</gene>
<keyword evidence="2" id="KW-1185">Reference proteome</keyword>
<dbReference type="Proteomes" id="UP000007039">
    <property type="component" value="Chromosome"/>
</dbReference>
<reference evidence="1 2" key="2">
    <citation type="journal article" date="2011" name="Stand. Genomic Sci.">
        <title>Complete genome sequence of Calditerrivibrio nitroreducens type strain (Yu37-1).</title>
        <authorList>
            <person name="Pitluck S."/>
            <person name="Sikorski J."/>
            <person name="Zeytun A."/>
            <person name="Lapidus A."/>
            <person name="Nolan M."/>
            <person name="Lucas S."/>
            <person name="Hammon N."/>
            <person name="Deshpande S."/>
            <person name="Cheng J.F."/>
            <person name="Tapia R."/>
            <person name="Han C."/>
            <person name="Goodwin L."/>
            <person name="Liolios K."/>
            <person name="Pagani I."/>
            <person name="Ivanova N."/>
            <person name="Mavromatis K."/>
            <person name="Pati A."/>
            <person name="Chen A."/>
            <person name="Palaniappan K."/>
            <person name="Hauser L."/>
            <person name="Chang Y.J."/>
            <person name="Jeffries C.D."/>
            <person name="Detter J.C."/>
            <person name="Brambilla E."/>
            <person name="Djao O.D."/>
            <person name="Rohde M."/>
            <person name="Spring S."/>
            <person name="Goker M."/>
            <person name="Woyke T."/>
            <person name="Bristow J."/>
            <person name="Eisen J.A."/>
            <person name="Markowitz V."/>
            <person name="Hugenholtz P."/>
            <person name="Kyrpides N.C."/>
            <person name="Klenk H.P."/>
            <person name="Land M."/>
        </authorList>
    </citation>
    <scope>NUCLEOTIDE SEQUENCE [LARGE SCALE GENOMIC DNA]</scope>
    <source>
        <strain evidence="2">DSM 19672 / NBRC 101217 / Yu37-1</strain>
    </source>
</reference>
<name>E4TJ74_CALNY</name>